<feature type="region of interest" description="Disordered" evidence="1">
    <location>
        <begin position="162"/>
        <end position="188"/>
    </location>
</feature>
<dbReference type="AlphaFoldDB" id="J0CQ80"/>
<gene>
    <name evidence="2" type="ORF">AURDEDRAFT_155146</name>
</gene>
<protein>
    <submittedName>
        <fullName evidence="2">Uncharacterized protein</fullName>
    </submittedName>
</protein>
<dbReference type="KEGG" id="adl:AURDEDRAFT_155146"/>
<proteinExistence type="predicted"/>
<dbReference type="EMBL" id="JH689046">
    <property type="protein sequence ID" value="EJD32364.1"/>
    <property type="molecule type" value="Genomic_DNA"/>
</dbReference>
<reference evidence="3" key="1">
    <citation type="journal article" date="2012" name="Science">
        <title>The Paleozoic origin of enzymatic lignin decomposition reconstructed from 31 fungal genomes.</title>
        <authorList>
            <person name="Floudas D."/>
            <person name="Binder M."/>
            <person name="Riley R."/>
            <person name="Barry K."/>
            <person name="Blanchette R.A."/>
            <person name="Henrissat B."/>
            <person name="Martinez A.T."/>
            <person name="Otillar R."/>
            <person name="Spatafora J.W."/>
            <person name="Yadav J.S."/>
            <person name="Aerts A."/>
            <person name="Benoit I."/>
            <person name="Boyd A."/>
            <person name="Carlson A."/>
            <person name="Copeland A."/>
            <person name="Coutinho P.M."/>
            <person name="de Vries R.P."/>
            <person name="Ferreira P."/>
            <person name="Findley K."/>
            <person name="Foster B."/>
            <person name="Gaskell J."/>
            <person name="Glotzer D."/>
            <person name="Gorecki P."/>
            <person name="Heitman J."/>
            <person name="Hesse C."/>
            <person name="Hori C."/>
            <person name="Igarashi K."/>
            <person name="Jurgens J.A."/>
            <person name="Kallen N."/>
            <person name="Kersten P."/>
            <person name="Kohler A."/>
            <person name="Kuees U."/>
            <person name="Kumar T.K.A."/>
            <person name="Kuo A."/>
            <person name="LaButti K."/>
            <person name="Larrondo L.F."/>
            <person name="Lindquist E."/>
            <person name="Ling A."/>
            <person name="Lombard V."/>
            <person name="Lucas S."/>
            <person name="Lundell T."/>
            <person name="Martin R."/>
            <person name="McLaughlin D.J."/>
            <person name="Morgenstern I."/>
            <person name="Morin E."/>
            <person name="Murat C."/>
            <person name="Nagy L.G."/>
            <person name="Nolan M."/>
            <person name="Ohm R.A."/>
            <person name="Patyshakuliyeva A."/>
            <person name="Rokas A."/>
            <person name="Ruiz-Duenas F.J."/>
            <person name="Sabat G."/>
            <person name="Salamov A."/>
            <person name="Samejima M."/>
            <person name="Schmutz J."/>
            <person name="Slot J.C."/>
            <person name="St John F."/>
            <person name="Stenlid J."/>
            <person name="Sun H."/>
            <person name="Sun S."/>
            <person name="Syed K."/>
            <person name="Tsang A."/>
            <person name="Wiebenga A."/>
            <person name="Young D."/>
            <person name="Pisabarro A."/>
            <person name="Eastwood D.C."/>
            <person name="Martin F."/>
            <person name="Cullen D."/>
            <person name="Grigoriev I.V."/>
            <person name="Hibbett D.S."/>
        </authorList>
    </citation>
    <scope>NUCLEOTIDE SEQUENCE [LARGE SCALE GENOMIC DNA]</scope>
    <source>
        <strain evidence="3">TFB10046</strain>
    </source>
</reference>
<dbReference type="Proteomes" id="UP000006514">
    <property type="component" value="Unassembled WGS sequence"/>
</dbReference>
<evidence type="ECO:0000313" key="2">
    <source>
        <dbReference type="EMBL" id="EJD32364.1"/>
    </source>
</evidence>
<evidence type="ECO:0000313" key="3">
    <source>
        <dbReference type="Proteomes" id="UP000006514"/>
    </source>
</evidence>
<feature type="region of interest" description="Disordered" evidence="1">
    <location>
        <begin position="1"/>
        <end position="35"/>
    </location>
</feature>
<keyword evidence="3" id="KW-1185">Reference proteome</keyword>
<evidence type="ECO:0000256" key="1">
    <source>
        <dbReference type="SAM" id="MobiDB-lite"/>
    </source>
</evidence>
<feature type="region of interest" description="Disordered" evidence="1">
    <location>
        <begin position="47"/>
        <end position="144"/>
    </location>
</feature>
<dbReference type="InParanoid" id="J0CQ80"/>
<accession>J0CQ80</accession>
<name>J0CQ80_AURST</name>
<sequence>MPGARARGVCTGKRQRARSCTAKSAVPLSPSPSCDVDAAAAAGALRRHPRPLLRPAPPLQPLNATLIPASSEKEQQQQAPSSGTAPVPDAPPASSPALAHIFGESRFPRSLAALRRRQDQQHQQPDAGAEDDDDDDAPRLAEPQLQLSVLLAMPARQGEPAELALGVARERVPEGWRPPEPATPQEKI</sequence>
<organism evidence="2 3">
    <name type="scientific">Auricularia subglabra (strain TFB-10046 / SS5)</name>
    <name type="common">White-rot fungus</name>
    <name type="synonym">Auricularia delicata (strain TFB10046)</name>
    <dbReference type="NCBI Taxonomy" id="717982"/>
    <lineage>
        <taxon>Eukaryota</taxon>
        <taxon>Fungi</taxon>
        <taxon>Dikarya</taxon>
        <taxon>Basidiomycota</taxon>
        <taxon>Agaricomycotina</taxon>
        <taxon>Agaricomycetes</taxon>
        <taxon>Auriculariales</taxon>
        <taxon>Auriculariaceae</taxon>
        <taxon>Auricularia</taxon>
    </lineage>
</organism>